<evidence type="ECO:0000256" key="7">
    <source>
        <dbReference type="RuleBase" id="RU000417"/>
    </source>
</evidence>
<organism evidence="8 9">
    <name type="scientific">Clostridium malenominatum</name>
    <dbReference type="NCBI Taxonomy" id="1539"/>
    <lineage>
        <taxon>Bacteria</taxon>
        <taxon>Bacillati</taxon>
        <taxon>Bacillota</taxon>
        <taxon>Clostridia</taxon>
        <taxon>Eubacteriales</taxon>
        <taxon>Clostridiaceae</taxon>
        <taxon>Clostridium</taxon>
    </lineage>
</organism>
<dbReference type="NCBIfam" id="TIGR00675">
    <property type="entry name" value="dcm"/>
    <property type="match status" value="2"/>
</dbReference>
<comment type="caution">
    <text evidence="8">The sequence shown here is derived from an EMBL/GenBank/DDBJ whole genome shotgun (WGS) entry which is preliminary data.</text>
</comment>
<dbReference type="InterPro" id="IPR029063">
    <property type="entry name" value="SAM-dependent_MTases_sf"/>
</dbReference>
<protein>
    <recommendedName>
        <fullName evidence="7">Cytosine-specific methyltransferase</fullName>
        <ecNumber evidence="7">2.1.1.37</ecNumber>
    </recommendedName>
</protein>
<dbReference type="Gene3D" id="3.90.120.10">
    <property type="entry name" value="DNA Methylase, subunit A, domain 2"/>
    <property type="match status" value="1"/>
</dbReference>
<evidence type="ECO:0000256" key="1">
    <source>
        <dbReference type="ARBA" id="ARBA00022603"/>
    </source>
</evidence>
<dbReference type="Gene3D" id="3.40.50.150">
    <property type="entry name" value="Vaccinia Virus protein VP39"/>
    <property type="match status" value="2"/>
</dbReference>
<evidence type="ECO:0000256" key="3">
    <source>
        <dbReference type="ARBA" id="ARBA00022691"/>
    </source>
</evidence>
<dbReference type="PANTHER" id="PTHR10629">
    <property type="entry name" value="CYTOSINE-SPECIFIC METHYLTRANSFERASE"/>
    <property type="match status" value="1"/>
</dbReference>
<dbReference type="SUPFAM" id="SSF53335">
    <property type="entry name" value="S-adenosyl-L-methionine-dependent methyltransferases"/>
    <property type="match status" value="2"/>
</dbReference>
<sequence length="551" mass="63961">MKKYTTIDLFAGAGGLSYGFQETGRFDIKVAVEYNKHAQETYKKNHPSAEMESDITQITNDKYRAIKEKYGDVDVVIGGPPCQGFSNANRQKNELICGNNQLVNEYIRAIEQLKPKAFVMENVKMINSSKHKFFCSEENKRIVEKLGVNIKKEKVSIAEATICTSEFIDFLKHEYFLKKYTLEKQDYIKLNALYRNSKSLEQLNKYIKKSEKAIIKILDNWGNFKINFWNEEFKQIFNEAKDIFNTFLKTGNEYNALKNSLKVIIETHKAIYKMQEIRDYNIILIDMAIEKNNICVLVNTYNIIEYVIKKFKSIGYDVESGVLNAVNYGVPQNRERFIIIGIKNEYLKKDKVQLPTAILKSSNEFYTIRDAIEELAHYETTVKVESIPIQKNDKKTRDLNPLQKYLNKGKLIFNHIVTDTRDTALERFKNLQPGQNFHDLNENLKTTYSDPTRTQNTIYLRLNYEMPSGTVLNARKSMWIHPDNDRAISIREAARLQSFPDNFVFYGTKDAQYQQIGNAVPPLLGRAIAEKLLELLGDEPNEKLENIILRK</sequence>
<dbReference type="InterPro" id="IPR050390">
    <property type="entry name" value="C5-Methyltransferase"/>
</dbReference>
<dbReference type="PANTHER" id="PTHR10629:SF52">
    <property type="entry name" value="DNA (CYTOSINE-5)-METHYLTRANSFERASE 1"/>
    <property type="match status" value="1"/>
</dbReference>
<dbReference type="GO" id="GO:0032259">
    <property type="term" value="P:methylation"/>
    <property type="evidence" value="ECO:0007669"/>
    <property type="project" value="UniProtKB-KW"/>
</dbReference>
<gene>
    <name evidence="8" type="ORF">GCM10008905_08350</name>
</gene>
<proteinExistence type="inferred from homology"/>
<dbReference type="PROSITE" id="PS00094">
    <property type="entry name" value="C5_MTASE_1"/>
    <property type="match status" value="1"/>
</dbReference>
<reference evidence="8 9" key="1">
    <citation type="journal article" date="2019" name="Int. J. Syst. Evol. Microbiol.">
        <title>The Global Catalogue of Microorganisms (GCM) 10K type strain sequencing project: providing services to taxonomists for standard genome sequencing and annotation.</title>
        <authorList>
            <consortium name="The Broad Institute Genomics Platform"/>
            <consortium name="The Broad Institute Genome Sequencing Center for Infectious Disease"/>
            <person name="Wu L."/>
            <person name="Ma J."/>
        </authorList>
    </citation>
    <scope>NUCLEOTIDE SEQUENCE [LARGE SCALE GENOMIC DNA]</scope>
    <source>
        <strain evidence="8 9">JCM 1405</strain>
    </source>
</reference>
<evidence type="ECO:0000256" key="2">
    <source>
        <dbReference type="ARBA" id="ARBA00022679"/>
    </source>
</evidence>
<evidence type="ECO:0000313" key="8">
    <source>
        <dbReference type="EMBL" id="GAA0719824.1"/>
    </source>
</evidence>
<keyword evidence="4" id="KW-0680">Restriction system</keyword>
<dbReference type="PRINTS" id="PR00105">
    <property type="entry name" value="C5METTRFRASE"/>
</dbReference>
<keyword evidence="9" id="KW-1185">Reference proteome</keyword>
<comment type="similarity">
    <text evidence="5 6">Belongs to the class I-like SAM-binding methyltransferase superfamily. C5-methyltransferase family.</text>
</comment>
<dbReference type="InterPro" id="IPR031303">
    <property type="entry name" value="C5_meth_CS"/>
</dbReference>
<dbReference type="Proteomes" id="UP001500339">
    <property type="component" value="Unassembled WGS sequence"/>
</dbReference>
<keyword evidence="2 5" id="KW-0808">Transferase</keyword>
<evidence type="ECO:0000313" key="9">
    <source>
        <dbReference type="Proteomes" id="UP001500339"/>
    </source>
</evidence>
<evidence type="ECO:0000256" key="5">
    <source>
        <dbReference type="PROSITE-ProRule" id="PRU01016"/>
    </source>
</evidence>
<dbReference type="InterPro" id="IPR018117">
    <property type="entry name" value="C5_DNA_meth_AS"/>
</dbReference>
<dbReference type="InterPro" id="IPR001525">
    <property type="entry name" value="C5_MeTfrase"/>
</dbReference>
<comment type="catalytic activity">
    <reaction evidence="7">
        <text>a 2'-deoxycytidine in DNA + S-adenosyl-L-methionine = a 5-methyl-2'-deoxycytidine in DNA + S-adenosyl-L-homocysteine + H(+)</text>
        <dbReference type="Rhea" id="RHEA:13681"/>
        <dbReference type="Rhea" id="RHEA-COMP:11369"/>
        <dbReference type="Rhea" id="RHEA-COMP:11370"/>
        <dbReference type="ChEBI" id="CHEBI:15378"/>
        <dbReference type="ChEBI" id="CHEBI:57856"/>
        <dbReference type="ChEBI" id="CHEBI:59789"/>
        <dbReference type="ChEBI" id="CHEBI:85452"/>
        <dbReference type="ChEBI" id="CHEBI:85454"/>
        <dbReference type="EC" id="2.1.1.37"/>
    </reaction>
</comment>
<evidence type="ECO:0000256" key="4">
    <source>
        <dbReference type="ARBA" id="ARBA00022747"/>
    </source>
</evidence>
<keyword evidence="1 5" id="KW-0489">Methyltransferase</keyword>
<feature type="active site" evidence="5">
    <location>
        <position position="82"/>
    </location>
</feature>
<dbReference type="Pfam" id="PF00145">
    <property type="entry name" value="DNA_methylase"/>
    <property type="match status" value="2"/>
</dbReference>
<dbReference type="PROSITE" id="PS51679">
    <property type="entry name" value="SAM_MT_C5"/>
    <property type="match status" value="1"/>
</dbReference>
<dbReference type="EMBL" id="BAAACF010000001">
    <property type="protein sequence ID" value="GAA0719824.1"/>
    <property type="molecule type" value="Genomic_DNA"/>
</dbReference>
<dbReference type="RefSeq" id="WP_343766985.1">
    <property type="nucleotide sequence ID" value="NZ_BAAACF010000001.1"/>
</dbReference>
<evidence type="ECO:0000256" key="6">
    <source>
        <dbReference type="RuleBase" id="RU000416"/>
    </source>
</evidence>
<name>A0ABN1IRD0_9CLOT</name>
<dbReference type="GO" id="GO:0008168">
    <property type="term" value="F:methyltransferase activity"/>
    <property type="evidence" value="ECO:0007669"/>
    <property type="project" value="UniProtKB-KW"/>
</dbReference>
<accession>A0ABN1IRD0</accession>
<dbReference type="PROSITE" id="PS00095">
    <property type="entry name" value="C5_MTASE_2"/>
    <property type="match status" value="1"/>
</dbReference>
<keyword evidence="3 5" id="KW-0949">S-adenosyl-L-methionine</keyword>
<dbReference type="EC" id="2.1.1.37" evidence="7"/>